<dbReference type="EMBL" id="BOOU01000085">
    <property type="protein sequence ID" value="GII81001.1"/>
    <property type="molecule type" value="Genomic_DNA"/>
</dbReference>
<organism evidence="2 3">
    <name type="scientific">Sphaerisporangium rufum</name>
    <dbReference type="NCBI Taxonomy" id="1381558"/>
    <lineage>
        <taxon>Bacteria</taxon>
        <taxon>Bacillati</taxon>
        <taxon>Actinomycetota</taxon>
        <taxon>Actinomycetes</taxon>
        <taxon>Streptosporangiales</taxon>
        <taxon>Streptosporangiaceae</taxon>
        <taxon>Sphaerisporangium</taxon>
    </lineage>
</organism>
<keyword evidence="3" id="KW-1185">Reference proteome</keyword>
<protein>
    <recommendedName>
        <fullName evidence="4">YtkA-like domain-containing protein</fullName>
    </recommendedName>
</protein>
<evidence type="ECO:0000313" key="2">
    <source>
        <dbReference type="EMBL" id="GII81001.1"/>
    </source>
</evidence>
<gene>
    <name evidence="2" type="ORF">Sru01_59830</name>
</gene>
<evidence type="ECO:0000313" key="3">
    <source>
        <dbReference type="Proteomes" id="UP000655287"/>
    </source>
</evidence>
<keyword evidence="1" id="KW-0732">Signal</keyword>
<comment type="caution">
    <text evidence="2">The sequence shown here is derived from an EMBL/GenBank/DDBJ whole genome shotgun (WGS) entry which is preliminary data.</text>
</comment>
<dbReference type="Proteomes" id="UP000655287">
    <property type="component" value="Unassembled WGS sequence"/>
</dbReference>
<feature type="signal peptide" evidence="1">
    <location>
        <begin position="1"/>
        <end position="21"/>
    </location>
</feature>
<feature type="chain" id="PRO_5039325058" description="YtkA-like domain-containing protein" evidence="1">
    <location>
        <begin position="22"/>
        <end position="126"/>
    </location>
</feature>
<proteinExistence type="predicted"/>
<name>A0A919R9P2_9ACTN</name>
<reference evidence="2" key="1">
    <citation type="submission" date="2021-01" db="EMBL/GenBank/DDBJ databases">
        <title>Whole genome shotgun sequence of Sphaerisporangium rufum NBRC 109079.</title>
        <authorList>
            <person name="Komaki H."/>
            <person name="Tamura T."/>
        </authorList>
    </citation>
    <scope>NUCLEOTIDE SEQUENCE</scope>
    <source>
        <strain evidence="2">NBRC 109079</strain>
    </source>
</reference>
<evidence type="ECO:0000256" key="1">
    <source>
        <dbReference type="SAM" id="SignalP"/>
    </source>
</evidence>
<dbReference type="RefSeq" id="WP_203992576.1">
    <property type="nucleotide sequence ID" value="NZ_BOOU01000085.1"/>
</dbReference>
<evidence type="ECO:0008006" key="4">
    <source>
        <dbReference type="Google" id="ProtNLM"/>
    </source>
</evidence>
<accession>A0A919R9P2</accession>
<sequence>MTRAKRLLVLAFAALVAAAVAAFAVARASGADPVTAAGTRYTVTVTAARDTIDVRVDRGAADTVTIAAVMPAMGHAMPEVTARKAAPGHFVAEGGLFSMDGGWELSVRLTGPAGEETLTLTTLVGD</sequence>
<dbReference type="AlphaFoldDB" id="A0A919R9P2"/>